<evidence type="ECO:0000256" key="1">
    <source>
        <dbReference type="SAM" id="Phobius"/>
    </source>
</evidence>
<evidence type="ECO:0000259" key="2">
    <source>
        <dbReference type="Pfam" id="PF03713"/>
    </source>
</evidence>
<proteinExistence type="predicted"/>
<dbReference type="InterPro" id="IPR005183">
    <property type="entry name" value="DUF305_CopM-like"/>
</dbReference>
<dbReference type="Gene3D" id="1.20.1260.10">
    <property type="match status" value="1"/>
</dbReference>
<accession>A0A6C0KUK1</accession>
<feature type="domain" description="DUF305" evidence="2">
    <location>
        <begin position="82"/>
        <end position="132"/>
    </location>
</feature>
<name>A0A6C0KUK1_9ZZZZ</name>
<keyword evidence="1" id="KW-1133">Transmembrane helix</keyword>
<organism evidence="3">
    <name type="scientific">viral metagenome</name>
    <dbReference type="NCBI Taxonomy" id="1070528"/>
    <lineage>
        <taxon>unclassified sequences</taxon>
        <taxon>metagenomes</taxon>
        <taxon>organismal metagenomes</taxon>
    </lineage>
</organism>
<keyword evidence="1" id="KW-0812">Transmembrane</keyword>
<feature type="transmembrane region" description="Helical" evidence="1">
    <location>
        <begin position="48"/>
        <end position="75"/>
    </location>
</feature>
<reference evidence="3" key="1">
    <citation type="journal article" date="2020" name="Nature">
        <title>Giant virus diversity and host interactions through global metagenomics.</title>
        <authorList>
            <person name="Schulz F."/>
            <person name="Roux S."/>
            <person name="Paez-Espino D."/>
            <person name="Jungbluth S."/>
            <person name="Walsh D.A."/>
            <person name="Denef V.J."/>
            <person name="McMahon K.D."/>
            <person name="Konstantinidis K.T."/>
            <person name="Eloe-Fadrosh E.A."/>
            <person name="Kyrpides N.C."/>
            <person name="Woyke T."/>
        </authorList>
    </citation>
    <scope>NUCLEOTIDE SEQUENCE</scope>
    <source>
        <strain evidence="3">GVMAG-S-3300013093-109</strain>
    </source>
</reference>
<protein>
    <recommendedName>
        <fullName evidence="2">DUF305 domain-containing protein</fullName>
    </recommendedName>
</protein>
<dbReference type="EMBL" id="MN740968">
    <property type="protein sequence ID" value="QHU20377.1"/>
    <property type="molecule type" value="Genomic_DNA"/>
</dbReference>
<keyword evidence="1" id="KW-0472">Membrane</keyword>
<evidence type="ECO:0000313" key="3">
    <source>
        <dbReference type="EMBL" id="QHU20377.1"/>
    </source>
</evidence>
<dbReference type="InterPro" id="IPR012347">
    <property type="entry name" value="Ferritin-like"/>
</dbReference>
<sequence>MDQNVMMLLVCFLAGFASTMNVWAQKWEDVYFSLNDLYMVGLMTGWMFFFMGLLMLHPGKVFFGLLLAGLFFYLIRTQAFVTEIQYLRGMIPHHSMAIHMSKKLETHTNSIQHLLDEIIKAQHKEVILMKHYLGE</sequence>
<dbReference type="Pfam" id="PF03713">
    <property type="entry name" value="DUF305"/>
    <property type="match status" value="1"/>
</dbReference>
<dbReference type="AlphaFoldDB" id="A0A6C0KUK1"/>